<accession>A0A1D7VR55</accession>
<feature type="region of interest" description="Disordered" evidence="1">
    <location>
        <begin position="1"/>
        <end position="21"/>
    </location>
</feature>
<protein>
    <recommendedName>
        <fullName evidence="4">Sel1 repeat family protein</fullName>
    </recommendedName>
</protein>
<dbReference type="AlphaFoldDB" id="A0A1D7VR55"/>
<organism evidence="2 3">
    <name type="scientific">Streptomyces lydicus</name>
    <dbReference type="NCBI Taxonomy" id="47763"/>
    <lineage>
        <taxon>Bacteria</taxon>
        <taxon>Bacillati</taxon>
        <taxon>Actinomycetota</taxon>
        <taxon>Actinomycetes</taxon>
        <taxon>Kitasatosporales</taxon>
        <taxon>Streptomycetaceae</taxon>
        <taxon>Streptomyces</taxon>
    </lineage>
</organism>
<dbReference type="KEGG" id="slc:SL103_25975"/>
<gene>
    <name evidence="2" type="ORF">SL103_25975</name>
</gene>
<sequence>MNAPVTGRTDPGHRADAARSAASVQVADTGNVQASGHAIANSGIIHELTVIRHEYPAAGPPAGPDPSRHQGGGRLGRPIGAWDPHDLEVHPAPDPAGHPGTGRGDLPTYVTRRHDRTLARLVTAAADGESGFAVLVGGPSTGKTRACWEAVQPLAARGWHLWHPSDHTQPRTTLEELERVGPRTVVWLNEAQHSLGAAGAVGGRIAQAVHALLTDPRRGPVLVLGTLWPEYVAACTVLPRPGMPDPYSRLRELLTGRTVAVPSAFDAAALKELRDRAAAGDGRLAHAATHAVGGRVTQILAGAPELVRRYEQAPPGARAVLDAAVDARRLGAGLHLRADFLRVAAFDYLGDDDAADLGEAWFDEALRHLTAPVFGGLAPFRRVRRRPEEPPAGDAAFRLADYLEYHGSRLRARACPPESFWNAVAGLVDPAEVARVADSARRRLRFGVADRLYGVALDGGYEGARLFRAQLRELAGDSTGADRLAGADLDRGDLRTLHLVAGMRRASGDWSGAERLYRAAVDHGDVSALRPLAVLRRSAGDEEETARLYWQAVQGGEHDANVLLDASPPPHWRRWAPREALSPLDEADDHQSILQGVTPHWIETKDRADPEVAERLCRIAADHGTPSALLELARLRRGAGDTERARRLCQEAADHGCGPAYKLLAELAEENGDHDDAARITARFAADQRGVTLRWYVESAAKRGDWTRAERLARVELRHGSTLGLRLLARLREPHAPAEAERLAREAAGLGDAQALRTLAVARDAGNPDGAAQLAREAADRGDPYALRTLAKARDARDPDGAAQLAREAADRGDTSAFGLLALAREAAGDPVRAERLALEAVDCGDDVVPRVLARTRARAAAQEPRPGRPPSLLERVLRAGLGPDGSLPPG</sequence>
<name>A0A1D7VR55_9ACTN</name>
<dbReference type="SUPFAM" id="SSF81901">
    <property type="entry name" value="HCP-like"/>
    <property type="match status" value="2"/>
</dbReference>
<dbReference type="OrthoDB" id="3964962at2"/>
<feature type="region of interest" description="Disordered" evidence="1">
    <location>
        <begin position="55"/>
        <end position="106"/>
    </location>
</feature>
<proteinExistence type="predicted"/>
<evidence type="ECO:0008006" key="4">
    <source>
        <dbReference type="Google" id="ProtNLM"/>
    </source>
</evidence>
<evidence type="ECO:0000313" key="2">
    <source>
        <dbReference type="EMBL" id="AOP49235.1"/>
    </source>
</evidence>
<dbReference type="EMBL" id="CP017157">
    <property type="protein sequence ID" value="AOP49235.1"/>
    <property type="molecule type" value="Genomic_DNA"/>
</dbReference>
<feature type="region of interest" description="Disordered" evidence="1">
    <location>
        <begin position="858"/>
        <end position="891"/>
    </location>
</feature>
<dbReference type="InterPro" id="IPR011990">
    <property type="entry name" value="TPR-like_helical_dom_sf"/>
</dbReference>
<reference evidence="2 3" key="1">
    <citation type="submission" date="2016-09" db="EMBL/GenBank/DDBJ databases">
        <title>Complete genome sequencing of Streptomyces lydicus 103 and metabolic pathways analysis of antibiotic biosynthesis.</title>
        <authorList>
            <person name="Jia N."/>
            <person name="Ding M.-Z."/>
            <person name="Gao F."/>
            <person name="Yuan Y.-J."/>
        </authorList>
    </citation>
    <scope>NUCLEOTIDE SEQUENCE [LARGE SCALE GENOMIC DNA]</scope>
    <source>
        <strain evidence="2 3">103</strain>
    </source>
</reference>
<dbReference type="Proteomes" id="UP000094094">
    <property type="component" value="Chromosome"/>
</dbReference>
<dbReference type="Gene3D" id="1.25.40.10">
    <property type="entry name" value="Tetratricopeptide repeat domain"/>
    <property type="match status" value="2"/>
</dbReference>
<evidence type="ECO:0000313" key="3">
    <source>
        <dbReference type="Proteomes" id="UP000094094"/>
    </source>
</evidence>
<evidence type="ECO:0000256" key="1">
    <source>
        <dbReference type="SAM" id="MobiDB-lite"/>
    </source>
</evidence>
<keyword evidence="3" id="KW-1185">Reference proteome</keyword>